<dbReference type="InterPro" id="IPR036322">
    <property type="entry name" value="WD40_repeat_dom_sf"/>
</dbReference>
<sequence length="610" mass="68561">MKKVIKEKEAKERPLTSYFKTVKAALTDCENISIYRASTSLGKRKHNSSVLAEISSTKSHSPSANGGENDTSSVDHEENGIQVEAEKKPVRISHCEEAGTHALPDCLNDACQSSIENKPTTEEKRENLTADAIALKHLPSARIGKNLRCTTSKNLAHHILDRSVHGRQVKVSARNISWKPIPFLNLQFDTIQPGRLIAVKHVAWDSMGVLLAVAYADDTIRIYDWDSVMAACMKGNNQRQSMPGKKCHANLIVEPFLTIPFPLRFVSHLVWNPYKADELAFLSWESGRIYLFDLGEVNSWQDMTHRRQQQGHPGRTPVPHRMIETGCQGDADSSVIFVDDGDHVIVSCGDLSCYNLAKTNSTTEFWRLRWKRITSMVTISDDTILLGSSQGYFSMLNWKQVQRSSFSVKGSPTILNEWLSFRGLQTPIGAAMGIRHIRVEGRSIEAAKYAVWGRYQISWVTTGGWILSCLLEATRGKQRKSAVMYGTPKIQFLDSSGKPVAVSKAEWSLPKDRILMTGSSMGLFWEEIPQVTQRLPHHDKFVLLQHEECSVATNKPALLHMTMRERSVTRIPLSRRRGKPTSFAVHPTNEWMVFGTKCCGLYILQSKDSK</sequence>
<reference evidence="2 3" key="1">
    <citation type="journal article" date="2008" name="Nature">
        <title>The Phaeodactylum genome reveals the evolutionary history of diatom genomes.</title>
        <authorList>
            <person name="Bowler C."/>
            <person name="Allen A.E."/>
            <person name="Badger J.H."/>
            <person name="Grimwood J."/>
            <person name="Jabbari K."/>
            <person name="Kuo A."/>
            <person name="Maheswari U."/>
            <person name="Martens C."/>
            <person name="Maumus F."/>
            <person name="Otillar R.P."/>
            <person name="Rayko E."/>
            <person name="Salamov A."/>
            <person name="Vandepoele K."/>
            <person name="Beszteri B."/>
            <person name="Gruber A."/>
            <person name="Heijde M."/>
            <person name="Katinka M."/>
            <person name="Mock T."/>
            <person name="Valentin K."/>
            <person name="Verret F."/>
            <person name="Berges J.A."/>
            <person name="Brownlee C."/>
            <person name="Cadoret J.P."/>
            <person name="Chiovitti A."/>
            <person name="Choi C.J."/>
            <person name="Coesel S."/>
            <person name="De Martino A."/>
            <person name="Detter J.C."/>
            <person name="Durkin C."/>
            <person name="Falciatore A."/>
            <person name="Fournet J."/>
            <person name="Haruta M."/>
            <person name="Huysman M.J."/>
            <person name="Jenkins B.D."/>
            <person name="Jiroutova K."/>
            <person name="Jorgensen R.E."/>
            <person name="Joubert Y."/>
            <person name="Kaplan A."/>
            <person name="Kroger N."/>
            <person name="Kroth P.G."/>
            <person name="La Roche J."/>
            <person name="Lindquist E."/>
            <person name="Lommer M."/>
            <person name="Martin-Jezequel V."/>
            <person name="Lopez P.J."/>
            <person name="Lucas S."/>
            <person name="Mangogna M."/>
            <person name="McGinnis K."/>
            <person name="Medlin L.K."/>
            <person name="Montsant A."/>
            <person name="Oudot-Le Secq M.P."/>
            <person name="Napoli C."/>
            <person name="Obornik M."/>
            <person name="Parker M.S."/>
            <person name="Petit J.L."/>
            <person name="Porcel B.M."/>
            <person name="Poulsen N."/>
            <person name="Robison M."/>
            <person name="Rychlewski L."/>
            <person name="Rynearson T.A."/>
            <person name="Schmutz J."/>
            <person name="Shapiro H."/>
            <person name="Siaut M."/>
            <person name="Stanley M."/>
            <person name="Sussman M.R."/>
            <person name="Taylor A.R."/>
            <person name="Vardi A."/>
            <person name="von Dassow P."/>
            <person name="Vyverman W."/>
            <person name="Willis A."/>
            <person name="Wyrwicz L.S."/>
            <person name="Rokhsar D.S."/>
            <person name="Weissenbach J."/>
            <person name="Armbrust E.V."/>
            <person name="Green B.R."/>
            <person name="Van de Peer Y."/>
            <person name="Grigoriev I.V."/>
        </authorList>
    </citation>
    <scope>NUCLEOTIDE SEQUENCE [LARGE SCALE GENOMIC DNA]</scope>
    <source>
        <strain evidence="2 3">CCAP 1055/1</strain>
    </source>
</reference>
<protein>
    <submittedName>
        <fullName evidence="2">Uncharacterized protein</fullName>
    </submittedName>
</protein>
<name>B7G0J3_PHATC</name>
<keyword evidence="3" id="KW-1185">Reference proteome</keyword>
<dbReference type="KEGG" id="pti:PHATRDRAFT_46236"/>
<dbReference type="EMBL" id="CM000612">
    <property type="protein sequence ID" value="EEC48097.1"/>
    <property type="molecule type" value="Genomic_DNA"/>
</dbReference>
<dbReference type="Gene3D" id="2.130.10.10">
    <property type="entry name" value="YVTN repeat-like/Quinoprotein amine dehydrogenase"/>
    <property type="match status" value="1"/>
</dbReference>
<dbReference type="SUPFAM" id="SSF50978">
    <property type="entry name" value="WD40 repeat-like"/>
    <property type="match status" value="1"/>
</dbReference>
<reference evidence="3" key="2">
    <citation type="submission" date="2008-08" db="EMBL/GenBank/DDBJ databases">
        <authorList>
            <consortium name="Diatom Consortium"/>
            <person name="Grigoriev I."/>
            <person name="Grimwood J."/>
            <person name="Kuo A."/>
            <person name="Otillar R.P."/>
            <person name="Salamov A."/>
            <person name="Detter J.C."/>
            <person name="Lindquist E."/>
            <person name="Shapiro H."/>
            <person name="Lucas S."/>
            <person name="Glavina del Rio T."/>
            <person name="Pitluck S."/>
            <person name="Rokhsar D."/>
            <person name="Bowler C."/>
        </authorList>
    </citation>
    <scope>GENOME REANNOTATION</scope>
    <source>
        <strain evidence="3">CCAP 1055/1</strain>
    </source>
</reference>
<dbReference type="InParanoid" id="B7G0J3"/>
<dbReference type="GeneID" id="7201296"/>
<dbReference type="InterPro" id="IPR015943">
    <property type="entry name" value="WD40/YVTN_repeat-like_dom_sf"/>
</dbReference>
<evidence type="ECO:0000256" key="1">
    <source>
        <dbReference type="SAM" id="MobiDB-lite"/>
    </source>
</evidence>
<accession>B7G0J3</accession>
<evidence type="ECO:0000313" key="2">
    <source>
        <dbReference type="EMBL" id="EEC48097.1"/>
    </source>
</evidence>
<feature type="compositionally biased region" description="Polar residues" evidence="1">
    <location>
        <begin position="48"/>
        <end position="72"/>
    </location>
</feature>
<organism evidence="2 3">
    <name type="scientific">Phaeodactylum tricornutum (strain CCAP 1055/1)</name>
    <dbReference type="NCBI Taxonomy" id="556484"/>
    <lineage>
        <taxon>Eukaryota</taxon>
        <taxon>Sar</taxon>
        <taxon>Stramenopiles</taxon>
        <taxon>Ochrophyta</taxon>
        <taxon>Bacillariophyta</taxon>
        <taxon>Bacillariophyceae</taxon>
        <taxon>Bacillariophycidae</taxon>
        <taxon>Naviculales</taxon>
        <taxon>Phaeodactylaceae</taxon>
        <taxon>Phaeodactylum</taxon>
    </lineage>
</organism>
<dbReference type="RefSeq" id="XP_002180689.1">
    <property type="nucleotide sequence ID" value="XM_002180653.1"/>
</dbReference>
<dbReference type="AlphaFoldDB" id="B7G0J3"/>
<feature type="region of interest" description="Disordered" evidence="1">
    <location>
        <begin position="45"/>
        <end position="77"/>
    </location>
</feature>
<dbReference type="Proteomes" id="UP000000759">
    <property type="component" value="Chromosome 9"/>
</dbReference>
<dbReference type="HOGENOM" id="CLU_447982_0_0_1"/>
<dbReference type="PaxDb" id="2850-Phatr46236"/>
<dbReference type="OrthoDB" id="49146at2759"/>
<evidence type="ECO:0000313" key="3">
    <source>
        <dbReference type="Proteomes" id="UP000000759"/>
    </source>
</evidence>
<gene>
    <name evidence="2" type="ORF">PHATRDRAFT_46236</name>
</gene>
<proteinExistence type="predicted"/>